<dbReference type="PROSITE" id="PS50943">
    <property type="entry name" value="HTH_CROC1"/>
    <property type="match status" value="1"/>
</dbReference>
<dbReference type="AlphaFoldDB" id="A0A2T2WR01"/>
<evidence type="ECO:0000313" key="2">
    <source>
        <dbReference type="EMBL" id="PSR24657.1"/>
    </source>
</evidence>
<gene>
    <name evidence="2" type="ORF">C7B43_18505</name>
</gene>
<dbReference type="GO" id="GO:0003677">
    <property type="term" value="F:DNA binding"/>
    <property type="evidence" value="ECO:0007669"/>
    <property type="project" value="InterPro"/>
</dbReference>
<dbReference type="Gene3D" id="1.10.260.40">
    <property type="entry name" value="lambda repressor-like DNA-binding domains"/>
    <property type="match status" value="1"/>
</dbReference>
<dbReference type="Proteomes" id="UP000242699">
    <property type="component" value="Unassembled WGS sequence"/>
</dbReference>
<organism evidence="2 3">
    <name type="scientific">Sulfobacillus benefaciens</name>
    <dbReference type="NCBI Taxonomy" id="453960"/>
    <lineage>
        <taxon>Bacteria</taxon>
        <taxon>Bacillati</taxon>
        <taxon>Bacillota</taxon>
        <taxon>Clostridia</taxon>
        <taxon>Eubacteriales</taxon>
        <taxon>Clostridiales Family XVII. Incertae Sedis</taxon>
        <taxon>Sulfobacillus</taxon>
    </lineage>
</organism>
<comment type="caution">
    <text evidence="2">The sequence shown here is derived from an EMBL/GenBank/DDBJ whole genome shotgun (WGS) entry which is preliminary data.</text>
</comment>
<evidence type="ECO:0000313" key="3">
    <source>
        <dbReference type="Proteomes" id="UP000242699"/>
    </source>
</evidence>
<evidence type="ECO:0000259" key="1">
    <source>
        <dbReference type="PROSITE" id="PS50943"/>
    </source>
</evidence>
<sequence length="181" mass="20296">MDLIRIGDKVVSLSRISNYTEQILLARSQGLSQQDVAKKFNVDRSFVSRLETLGELRKGRSIAVIGFPIANPGEITRLCQELGVELCWVMTNKERWEYAQSRNGIELVNEIMDLANRFRQFDCVILMASNARVRLMAALLDSRTVVPLVLGETPLSSDVAVDVETLRRTILSVTETAPSKK</sequence>
<dbReference type="InterPro" id="IPR010982">
    <property type="entry name" value="Lambda_DNA-bd_dom_sf"/>
</dbReference>
<protein>
    <submittedName>
        <fullName evidence="2">Transcriptional regulator</fullName>
    </submittedName>
</protein>
<accession>A0A2T2WR01</accession>
<dbReference type="InterPro" id="IPR001387">
    <property type="entry name" value="Cro/C1-type_HTH"/>
</dbReference>
<dbReference type="CDD" id="cd00093">
    <property type="entry name" value="HTH_XRE"/>
    <property type="match status" value="1"/>
</dbReference>
<name>A0A2T2WR01_9FIRM</name>
<proteinExistence type="predicted"/>
<reference evidence="2 3" key="1">
    <citation type="journal article" date="2014" name="BMC Genomics">
        <title>Comparison of environmental and isolate Sulfobacillus genomes reveals diverse carbon, sulfur, nitrogen, and hydrogen metabolisms.</title>
        <authorList>
            <person name="Justice N.B."/>
            <person name="Norman A."/>
            <person name="Brown C.T."/>
            <person name="Singh A."/>
            <person name="Thomas B.C."/>
            <person name="Banfield J.F."/>
        </authorList>
    </citation>
    <scope>NUCLEOTIDE SEQUENCE [LARGE SCALE GENOMIC DNA]</scope>
    <source>
        <strain evidence="2">AMDSBA1</strain>
    </source>
</reference>
<feature type="domain" description="HTH cro/C1-type" evidence="1">
    <location>
        <begin position="28"/>
        <end position="52"/>
    </location>
</feature>
<dbReference type="EMBL" id="PXYT01000071">
    <property type="protein sequence ID" value="PSR24657.1"/>
    <property type="molecule type" value="Genomic_DNA"/>
</dbReference>